<dbReference type="GO" id="GO:0005524">
    <property type="term" value="F:ATP binding"/>
    <property type="evidence" value="ECO:0007669"/>
    <property type="project" value="UniProtKB-KW"/>
</dbReference>
<dbReference type="GO" id="GO:0005634">
    <property type="term" value="C:nucleus"/>
    <property type="evidence" value="ECO:0007669"/>
    <property type="project" value="UniProtKB-SubCell"/>
</dbReference>
<dbReference type="GO" id="GO:0003678">
    <property type="term" value="F:DNA helicase activity"/>
    <property type="evidence" value="ECO:0007669"/>
    <property type="project" value="UniProtKB-EC"/>
</dbReference>
<dbReference type="InterPro" id="IPR010339">
    <property type="entry name" value="TIP49_P-loop"/>
</dbReference>
<feature type="domain" description="TIP49 P-loop" evidence="6">
    <location>
        <begin position="4"/>
        <end position="67"/>
    </location>
</feature>
<dbReference type="OrthoDB" id="10060499at2759"/>
<accession>A0A2H3CWJ1</accession>
<dbReference type="EMBL" id="KZ293734">
    <property type="protein sequence ID" value="PBK81137.1"/>
    <property type="molecule type" value="Genomic_DNA"/>
</dbReference>
<keyword evidence="5" id="KW-0539">Nucleus</keyword>
<evidence type="ECO:0000256" key="1">
    <source>
        <dbReference type="ARBA" id="ARBA00022763"/>
    </source>
</evidence>
<dbReference type="InterPro" id="IPR027238">
    <property type="entry name" value="RuvB-like"/>
</dbReference>
<dbReference type="GO" id="GO:0006325">
    <property type="term" value="P:chromatin organization"/>
    <property type="evidence" value="ECO:0007669"/>
    <property type="project" value="UniProtKB-KW"/>
</dbReference>
<evidence type="ECO:0000259" key="6">
    <source>
        <dbReference type="Pfam" id="PF06068"/>
    </source>
</evidence>
<dbReference type="Gene3D" id="3.40.50.300">
    <property type="entry name" value="P-loop containing nucleotide triphosphate hydrolases"/>
    <property type="match status" value="1"/>
</dbReference>
<keyword evidence="5" id="KW-0547">Nucleotide-binding</keyword>
<evidence type="ECO:0000256" key="4">
    <source>
        <dbReference type="ARBA" id="ARBA00023204"/>
    </source>
</evidence>
<reference evidence="8" key="1">
    <citation type="journal article" date="2017" name="Nat. Ecol. Evol.">
        <title>Genome expansion and lineage-specific genetic innovations in the forest pathogenic fungi Armillaria.</title>
        <authorList>
            <person name="Sipos G."/>
            <person name="Prasanna A.N."/>
            <person name="Walter M.C."/>
            <person name="O'Connor E."/>
            <person name="Balint B."/>
            <person name="Krizsan K."/>
            <person name="Kiss B."/>
            <person name="Hess J."/>
            <person name="Varga T."/>
            <person name="Slot J."/>
            <person name="Riley R."/>
            <person name="Boka B."/>
            <person name="Rigling D."/>
            <person name="Barry K."/>
            <person name="Lee J."/>
            <person name="Mihaltcheva S."/>
            <person name="LaButti K."/>
            <person name="Lipzen A."/>
            <person name="Waldron R."/>
            <person name="Moloney N.M."/>
            <person name="Sperisen C."/>
            <person name="Kredics L."/>
            <person name="Vagvoelgyi C."/>
            <person name="Patrignani A."/>
            <person name="Fitzpatrick D."/>
            <person name="Nagy I."/>
            <person name="Doyle S."/>
            <person name="Anderson J.B."/>
            <person name="Grigoriev I.V."/>
            <person name="Gueldener U."/>
            <person name="Muensterkoetter M."/>
            <person name="Nagy L.G."/>
        </authorList>
    </citation>
    <scope>NUCLEOTIDE SEQUENCE [LARGE SCALE GENOMIC DNA]</scope>
    <source>
        <strain evidence="8">Ar21-2</strain>
    </source>
</reference>
<comment type="subcellular location">
    <subcellularLocation>
        <location evidence="5">Nucleus</location>
    </subcellularLocation>
</comment>
<keyword evidence="5" id="KW-0347">Helicase</keyword>
<gene>
    <name evidence="7" type="ORF">ARMGADRAFT_1091566</name>
</gene>
<dbReference type="InParanoid" id="A0A2H3CWJ1"/>
<dbReference type="InterPro" id="IPR027417">
    <property type="entry name" value="P-loop_NTPase"/>
</dbReference>
<evidence type="ECO:0000256" key="5">
    <source>
        <dbReference type="RuleBase" id="RU363048"/>
    </source>
</evidence>
<keyword evidence="5" id="KW-0067">ATP-binding</keyword>
<keyword evidence="5" id="KW-0378">Hydrolase</keyword>
<evidence type="ECO:0000256" key="2">
    <source>
        <dbReference type="ARBA" id="ARBA00023015"/>
    </source>
</evidence>
<dbReference type="AlphaFoldDB" id="A0A2H3CWJ1"/>
<sequence length="67" mass="7653">MCTEIKCPEGEVQEWREVLHTASLHEIDAINSRMQAFLVLFAGDTGKIKPEVRNQINAKVAKWREEG</sequence>
<keyword evidence="3 5" id="KW-0804">Transcription</keyword>
<keyword evidence="8" id="KW-1185">Reference proteome</keyword>
<name>A0A2H3CWJ1_ARMGA</name>
<dbReference type="STRING" id="47427.A0A2H3CWJ1"/>
<keyword evidence="4 5" id="KW-0234">DNA repair</keyword>
<keyword evidence="1 5" id="KW-0227">DNA damage</keyword>
<comment type="function">
    <text evidence="5">DNA helicase participates in several chromatin remodeling complexes, including the SWR1 and the INO80 complexes.</text>
</comment>
<evidence type="ECO:0000313" key="8">
    <source>
        <dbReference type="Proteomes" id="UP000217790"/>
    </source>
</evidence>
<evidence type="ECO:0000256" key="3">
    <source>
        <dbReference type="ARBA" id="ARBA00023163"/>
    </source>
</evidence>
<dbReference type="PANTHER" id="PTHR11093">
    <property type="entry name" value="RUVB-RELATED REPTIN AND PONTIN"/>
    <property type="match status" value="1"/>
</dbReference>
<comment type="catalytic activity">
    <reaction evidence="5">
        <text>ATP + H2O = ADP + phosphate + H(+)</text>
        <dbReference type="Rhea" id="RHEA:13065"/>
        <dbReference type="ChEBI" id="CHEBI:15377"/>
        <dbReference type="ChEBI" id="CHEBI:15378"/>
        <dbReference type="ChEBI" id="CHEBI:30616"/>
        <dbReference type="ChEBI" id="CHEBI:43474"/>
        <dbReference type="ChEBI" id="CHEBI:456216"/>
        <dbReference type="EC" id="3.6.4.12"/>
    </reaction>
</comment>
<dbReference type="GO" id="GO:0006281">
    <property type="term" value="P:DNA repair"/>
    <property type="evidence" value="ECO:0007669"/>
    <property type="project" value="UniProtKB-KW"/>
</dbReference>
<keyword evidence="5" id="KW-0156">Chromatin regulator</keyword>
<organism evidence="7 8">
    <name type="scientific">Armillaria gallica</name>
    <name type="common">Bulbous honey fungus</name>
    <name type="synonym">Armillaria bulbosa</name>
    <dbReference type="NCBI Taxonomy" id="47427"/>
    <lineage>
        <taxon>Eukaryota</taxon>
        <taxon>Fungi</taxon>
        <taxon>Dikarya</taxon>
        <taxon>Basidiomycota</taxon>
        <taxon>Agaricomycotina</taxon>
        <taxon>Agaricomycetes</taxon>
        <taxon>Agaricomycetidae</taxon>
        <taxon>Agaricales</taxon>
        <taxon>Marasmiineae</taxon>
        <taxon>Physalacriaceae</taxon>
        <taxon>Armillaria</taxon>
    </lineage>
</organism>
<proteinExistence type="inferred from homology"/>
<dbReference type="Pfam" id="PF06068">
    <property type="entry name" value="TIP49"/>
    <property type="match status" value="1"/>
</dbReference>
<evidence type="ECO:0000313" key="7">
    <source>
        <dbReference type="EMBL" id="PBK81137.1"/>
    </source>
</evidence>
<dbReference type="GO" id="GO:0016887">
    <property type="term" value="F:ATP hydrolysis activity"/>
    <property type="evidence" value="ECO:0007669"/>
    <property type="project" value="RHEA"/>
</dbReference>
<comment type="similarity">
    <text evidence="5">Belongs to the RuvB family.</text>
</comment>
<keyword evidence="2 5" id="KW-0805">Transcription regulation</keyword>
<dbReference type="Proteomes" id="UP000217790">
    <property type="component" value="Unassembled WGS sequence"/>
</dbReference>
<dbReference type="EC" id="3.6.4.12" evidence="5"/>
<protein>
    <recommendedName>
        <fullName evidence="5">RuvB-like helicase</fullName>
        <ecNumber evidence="5">3.6.4.12</ecNumber>
    </recommendedName>
</protein>